<dbReference type="FunFam" id="1.10.630.10:FF:000018">
    <property type="entry name" value="Cytochrome P450 monooxygenase"/>
    <property type="match status" value="1"/>
</dbReference>
<keyword evidence="6" id="KW-0503">Monooxygenase</keyword>
<dbReference type="InterPro" id="IPR036396">
    <property type="entry name" value="Cyt_P450_sf"/>
</dbReference>
<keyword evidence="2" id="KW-0349">Heme</keyword>
<dbReference type="Gene3D" id="1.10.630.10">
    <property type="entry name" value="Cytochrome P450"/>
    <property type="match status" value="1"/>
</dbReference>
<dbReference type="Proteomes" id="UP001183643">
    <property type="component" value="Unassembled WGS sequence"/>
</dbReference>
<evidence type="ECO:0000256" key="6">
    <source>
        <dbReference type="ARBA" id="ARBA00023033"/>
    </source>
</evidence>
<dbReference type="PROSITE" id="PS00086">
    <property type="entry name" value="CYTOCHROME_P450"/>
    <property type="match status" value="1"/>
</dbReference>
<protein>
    <submittedName>
        <fullName evidence="7">Cytochrome P450</fullName>
    </submittedName>
</protein>
<dbReference type="GO" id="GO:0005506">
    <property type="term" value="F:iron ion binding"/>
    <property type="evidence" value="ECO:0007669"/>
    <property type="project" value="InterPro"/>
</dbReference>
<dbReference type="InterPro" id="IPR002397">
    <property type="entry name" value="Cyt_P450_B"/>
</dbReference>
<keyword evidence="5" id="KW-0408">Iron</keyword>
<comment type="caution">
    <text evidence="7">The sequence shown here is derived from an EMBL/GenBank/DDBJ whole genome shotgun (WGS) entry which is preliminary data.</text>
</comment>
<dbReference type="RefSeq" id="WP_310364420.1">
    <property type="nucleotide sequence ID" value="NZ_JAVDYB010000001.1"/>
</dbReference>
<evidence type="ECO:0000313" key="8">
    <source>
        <dbReference type="Proteomes" id="UP001183643"/>
    </source>
</evidence>
<dbReference type="GO" id="GO:0017000">
    <property type="term" value="P:antibiotic biosynthetic process"/>
    <property type="evidence" value="ECO:0007669"/>
    <property type="project" value="UniProtKB-ARBA"/>
</dbReference>
<accession>A0AAE3YIM5</accession>
<dbReference type="GO" id="GO:0004497">
    <property type="term" value="F:monooxygenase activity"/>
    <property type="evidence" value="ECO:0007669"/>
    <property type="project" value="UniProtKB-KW"/>
</dbReference>
<evidence type="ECO:0000256" key="2">
    <source>
        <dbReference type="ARBA" id="ARBA00022617"/>
    </source>
</evidence>
<dbReference type="SUPFAM" id="SSF48264">
    <property type="entry name" value="Cytochrome P450"/>
    <property type="match status" value="1"/>
</dbReference>
<comment type="similarity">
    <text evidence="1">Belongs to the cytochrome P450 family.</text>
</comment>
<keyword evidence="8" id="KW-1185">Reference proteome</keyword>
<evidence type="ECO:0000256" key="3">
    <source>
        <dbReference type="ARBA" id="ARBA00022723"/>
    </source>
</evidence>
<evidence type="ECO:0000256" key="4">
    <source>
        <dbReference type="ARBA" id="ARBA00023002"/>
    </source>
</evidence>
<dbReference type="AlphaFoldDB" id="A0AAE3YIM5"/>
<dbReference type="GO" id="GO:0020037">
    <property type="term" value="F:heme binding"/>
    <property type="evidence" value="ECO:0007669"/>
    <property type="project" value="InterPro"/>
</dbReference>
<proteinExistence type="inferred from homology"/>
<dbReference type="GO" id="GO:0016705">
    <property type="term" value="F:oxidoreductase activity, acting on paired donors, with incorporation or reduction of molecular oxygen"/>
    <property type="evidence" value="ECO:0007669"/>
    <property type="project" value="InterPro"/>
</dbReference>
<evidence type="ECO:0000256" key="1">
    <source>
        <dbReference type="ARBA" id="ARBA00010617"/>
    </source>
</evidence>
<dbReference type="EMBL" id="JAVDYB010000001">
    <property type="protein sequence ID" value="MDR7274553.1"/>
    <property type="molecule type" value="Genomic_DNA"/>
</dbReference>
<evidence type="ECO:0000256" key="5">
    <source>
        <dbReference type="ARBA" id="ARBA00023004"/>
    </source>
</evidence>
<keyword evidence="3" id="KW-0479">Metal-binding</keyword>
<dbReference type="InterPro" id="IPR017972">
    <property type="entry name" value="Cyt_P450_CS"/>
</dbReference>
<dbReference type="PANTHER" id="PTHR46696:SF1">
    <property type="entry name" value="CYTOCHROME P450 YJIB-RELATED"/>
    <property type="match status" value="1"/>
</dbReference>
<name>A0AAE3YIM5_9ACTN</name>
<dbReference type="PRINTS" id="PR00359">
    <property type="entry name" value="BP450"/>
</dbReference>
<gene>
    <name evidence="7" type="ORF">J2S41_001331</name>
</gene>
<organism evidence="7 8">
    <name type="scientific">Catenuloplanes atrovinosus</name>
    <dbReference type="NCBI Taxonomy" id="137266"/>
    <lineage>
        <taxon>Bacteria</taxon>
        <taxon>Bacillati</taxon>
        <taxon>Actinomycetota</taxon>
        <taxon>Actinomycetes</taxon>
        <taxon>Micromonosporales</taxon>
        <taxon>Micromonosporaceae</taxon>
        <taxon>Catenuloplanes</taxon>
    </lineage>
</organism>
<sequence>MPEFDRFAPPHLDDPYPLYARLREGPPFFADAFGVWVVTRRADVKAVLSDPARFSSEFLIRTPMSPAPGVAETLATGHPEVFALLNQDPPEHTRVRALVAAAFSPRRVRALTPRVERLAGELVDAIAADGAADLIRSLALPLPLLVICELIGIPRADAPRVRGWIEQLKVLTSFGASDAEQVAAAHGSVEFERYLAALIAQRRAHGRDDLLTDVLRGDLTDLEIISLLITLIFGGHETTTNLIGNALLAALARPEGLPDDPDDVIERTLRADPPVQGTFRRTVADTELGGAPIPAGAQLYAALGAANHDPDGSAEPHLAFGRGIHYCVGAQLARVEARIALRTLATRLPGLRAADGFRVSYPANLLHRGPIRLAATWPVPSVH</sequence>
<dbReference type="PANTHER" id="PTHR46696">
    <property type="entry name" value="P450, PUTATIVE (EUROFUNG)-RELATED"/>
    <property type="match status" value="1"/>
</dbReference>
<keyword evidence="4" id="KW-0560">Oxidoreductase</keyword>
<evidence type="ECO:0000313" key="7">
    <source>
        <dbReference type="EMBL" id="MDR7274553.1"/>
    </source>
</evidence>
<reference evidence="7" key="1">
    <citation type="submission" date="2023-07" db="EMBL/GenBank/DDBJ databases">
        <title>Sequencing the genomes of 1000 actinobacteria strains.</title>
        <authorList>
            <person name="Klenk H.-P."/>
        </authorList>
    </citation>
    <scope>NUCLEOTIDE SEQUENCE</scope>
    <source>
        <strain evidence="7">DSM 44707</strain>
    </source>
</reference>